<gene>
    <name evidence="12" type="primary">inx</name>
</gene>
<feature type="transmembrane region" description="Helical" evidence="12">
    <location>
        <begin position="158"/>
        <end position="175"/>
    </location>
</feature>
<keyword evidence="8 12" id="KW-1133">Transmembrane helix</keyword>
<evidence type="ECO:0000256" key="11">
    <source>
        <dbReference type="ARBA" id="ARBA00023303"/>
    </source>
</evidence>
<keyword evidence="7" id="KW-0965">Cell junction</keyword>
<keyword evidence="9 12" id="KW-0406">Ion transport</keyword>
<reference evidence="14" key="1">
    <citation type="submission" date="2016-11" db="UniProtKB">
        <authorList>
            <consortium name="WormBaseParasite"/>
        </authorList>
    </citation>
    <scope>IDENTIFICATION</scope>
</reference>
<evidence type="ECO:0000256" key="3">
    <source>
        <dbReference type="ARBA" id="ARBA00022448"/>
    </source>
</evidence>
<keyword evidence="4" id="KW-1003">Cell membrane</keyword>
<dbReference type="PRINTS" id="PR01262">
    <property type="entry name" value="INNEXIN"/>
</dbReference>
<comment type="caution">
    <text evidence="12">Lacks conserved residue(s) required for the propagation of feature annotation.</text>
</comment>
<dbReference type="WBParaSite" id="L893_g10226.t1">
    <property type="protein sequence ID" value="L893_g10226.t1"/>
    <property type="gene ID" value="L893_g10226"/>
</dbReference>
<evidence type="ECO:0000256" key="5">
    <source>
        <dbReference type="ARBA" id="ARBA00022692"/>
    </source>
</evidence>
<evidence type="ECO:0000256" key="2">
    <source>
        <dbReference type="ARBA" id="ARBA00004651"/>
    </source>
</evidence>
<keyword evidence="5 12" id="KW-0812">Transmembrane</keyword>
<comment type="function">
    <text evidence="12">Structural component of the gap junctions.</text>
</comment>
<dbReference type="Pfam" id="PF00876">
    <property type="entry name" value="Innexin"/>
    <property type="match status" value="1"/>
</dbReference>
<protein>
    <recommendedName>
        <fullName evidence="12">Innexin</fullName>
    </recommendedName>
</protein>
<keyword evidence="11 12" id="KW-0407">Ion channel</keyword>
<comment type="subcellular location">
    <subcellularLocation>
        <location evidence="1">Cell junction</location>
        <location evidence="1">Gap junction</location>
    </subcellularLocation>
    <subcellularLocation>
        <location evidence="2 12">Cell membrane</location>
        <topology evidence="2 12">Multi-pass membrane protein</topology>
    </subcellularLocation>
</comment>
<dbReference type="InterPro" id="IPR000990">
    <property type="entry name" value="Innexin"/>
</dbReference>
<evidence type="ECO:0000256" key="8">
    <source>
        <dbReference type="ARBA" id="ARBA00022989"/>
    </source>
</evidence>
<evidence type="ECO:0000313" key="13">
    <source>
        <dbReference type="Proteomes" id="UP000095287"/>
    </source>
</evidence>
<proteinExistence type="inferred from homology"/>
<dbReference type="PANTHER" id="PTHR11893:SF10">
    <property type="entry name" value="INNEXIN-6"/>
    <property type="match status" value="1"/>
</dbReference>
<evidence type="ECO:0000313" key="14">
    <source>
        <dbReference type="WBParaSite" id="L893_g10226.t1"/>
    </source>
</evidence>
<evidence type="ECO:0000256" key="9">
    <source>
        <dbReference type="ARBA" id="ARBA00023065"/>
    </source>
</evidence>
<evidence type="ECO:0000256" key="10">
    <source>
        <dbReference type="ARBA" id="ARBA00023136"/>
    </source>
</evidence>
<feature type="transmembrane region" description="Helical" evidence="12">
    <location>
        <begin position="332"/>
        <end position="356"/>
    </location>
</feature>
<dbReference type="PROSITE" id="PS51013">
    <property type="entry name" value="PANNEXIN"/>
    <property type="match status" value="1"/>
</dbReference>
<organism evidence="13 14">
    <name type="scientific">Steinernema glaseri</name>
    <dbReference type="NCBI Taxonomy" id="37863"/>
    <lineage>
        <taxon>Eukaryota</taxon>
        <taxon>Metazoa</taxon>
        <taxon>Ecdysozoa</taxon>
        <taxon>Nematoda</taxon>
        <taxon>Chromadorea</taxon>
        <taxon>Rhabditida</taxon>
        <taxon>Tylenchina</taxon>
        <taxon>Panagrolaimomorpha</taxon>
        <taxon>Strongyloidoidea</taxon>
        <taxon>Steinernematidae</taxon>
        <taxon>Steinernema</taxon>
    </lineage>
</organism>
<dbReference type="GO" id="GO:0005886">
    <property type="term" value="C:plasma membrane"/>
    <property type="evidence" value="ECO:0007669"/>
    <property type="project" value="UniProtKB-SubCell"/>
</dbReference>
<dbReference type="GO" id="GO:0005921">
    <property type="term" value="C:gap junction"/>
    <property type="evidence" value="ECO:0007669"/>
    <property type="project" value="UniProtKB-SubCell"/>
</dbReference>
<evidence type="ECO:0000256" key="7">
    <source>
        <dbReference type="ARBA" id="ARBA00022949"/>
    </source>
</evidence>
<feature type="transmembrane region" description="Helical" evidence="12">
    <location>
        <begin position="243"/>
        <end position="265"/>
    </location>
</feature>
<name>A0A1I7XX76_9BILA</name>
<keyword evidence="13" id="KW-1185">Reference proteome</keyword>
<dbReference type="GO" id="GO:0005243">
    <property type="term" value="F:gap junction channel activity"/>
    <property type="evidence" value="ECO:0007669"/>
    <property type="project" value="TreeGrafter"/>
</dbReference>
<dbReference type="Proteomes" id="UP000095287">
    <property type="component" value="Unplaced"/>
</dbReference>
<dbReference type="AlphaFoldDB" id="A0A1I7XX76"/>
<evidence type="ECO:0000256" key="6">
    <source>
        <dbReference type="ARBA" id="ARBA00022868"/>
    </source>
</evidence>
<dbReference type="PANTHER" id="PTHR11893">
    <property type="entry name" value="INNEXIN"/>
    <property type="match status" value="1"/>
</dbReference>
<sequence length="449" mass="51374">MFDKEYYGVGPRLLGLGYLRVENAVCKGGLREASVNLSSTHPLRSFLLSSEGLEEMTSPQLGAINSVNSLIDKVLKQPKGDVADRLNSRVTVGLLAVSAAVLLSTHFWGSPINCWSPAQFTSTWIEFVNQYCYVHGTYFVPFDEELPYDEKDRRKVPINYYQWVPYILACQALLFYLPRFIWKSLCVFSGFDLMGAIGFVNRSWAEIKKSPQSFAGRMEVFEKHVAVYLADSLILGRQKKGHLIGLFYLFATILQCLNAWAQWLWLNSVIQSHVSNTWGFSVVTEIIHGIGWQQTGHFPRITHCDFARRRPASVQMDTVLCVLHLNIYYEKLFIFLWFWMFFVAVVTTINTIWWSLTLCRKNATKTVRGYFMLTETMASQKPPMMSKFLDELGQDGLFVMEQITLNIGRVPASYLTYAMSVELERRRALGGSEYDETSPLYEKSKKASV</sequence>
<keyword evidence="10 12" id="KW-0472">Membrane</keyword>
<keyword evidence="3 12" id="KW-0813">Transport</keyword>
<keyword evidence="6" id="KW-0303">Gap junction</keyword>
<accession>A0A1I7XX76</accession>
<dbReference type="GO" id="GO:0034220">
    <property type="term" value="P:monoatomic ion transmembrane transport"/>
    <property type="evidence" value="ECO:0007669"/>
    <property type="project" value="UniProtKB-KW"/>
</dbReference>
<evidence type="ECO:0000256" key="12">
    <source>
        <dbReference type="RuleBase" id="RU010713"/>
    </source>
</evidence>
<evidence type="ECO:0000256" key="4">
    <source>
        <dbReference type="ARBA" id="ARBA00022475"/>
    </source>
</evidence>
<evidence type="ECO:0000256" key="1">
    <source>
        <dbReference type="ARBA" id="ARBA00004610"/>
    </source>
</evidence>
<comment type="similarity">
    <text evidence="12">Belongs to the pannexin family.</text>
</comment>